<evidence type="ECO:0000313" key="1">
    <source>
        <dbReference type="EMBL" id="AXA24260.1"/>
    </source>
</evidence>
<reference evidence="1 2" key="1">
    <citation type="submission" date="2018-06" db="EMBL/GenBank/DDBJ databases">
        <title>The genome of Pseudomonas putida NX-1, a lignin degrader.</title>
        <authorList>
            <person name="Xu Z."/>
        </authorList>
    </citation>
    <scope>NUCLEOTIDE SEQUENCE [LARGE SCALE GENOMIC DNA]</scope>
    <source>
        <strain evidence="1 2">NX-1</strain>
    </source>
</reference>
<evidence type="ECO:0000313" key="2">
    <source>
        <dbReference type="Proteomes" id="UP000251617"/>
    </source>
</evidence>
<name>A0AAD0PE46_PSEPU</name>
<dbReference type="AlphaFoldDB" id="A0AAD0PE46"/>
<accession>A0AAD0PE46</accession>
<protein>
    <submittedName>
        <fullName evidence="1">Uncharacterized protein</fullName>
    </submittedName>
</protein>
<gene>
    <name evidence="1" type="ORF">C1S65_09105</name>
</gene>
<dbReference type="EMBL" id="CP030750">
    <property type="protein sequence ID" value="AXA24260.1"/>
    <property type="molecule type" value="Genomic_DNA"/>
</dbReference>
<dbReference type="Proteomes" id="UP000251617">
    <property type="component" value="Chromosome"/>
</dbReference>
<organism evidence="1 2">
    <name type="scientific">Pseudomonas putida</name>
    <name type="common">Arthrobacter siderocapsulatus</name>
    <dbReference type="NCBI Taxonomy" id="303"/>
    <lineage>
        <taxon>Bacteria</taxon>
        <taxon>Pseudomonadati</taxon>
        <taxon>Pseudomonadota</taxon>
        <taxon>Gammaproteobacteria</taxon>
        <taxon>Pseudomonadales</taxon>
        <taxon>Pseudomonadaceae</taxon>
        <taxon>Pseudomonas</taxon>
    </lineage>
</organism>
<proteinExistence type="predicted"/>
<sequence length="174" mass="20041">MKSIVDSLSKQTLDLLIEEFTNRVCKVEADAIKVARPDNDQRKLSIMLAEKVDVLRAGKSSLMTHEVFKFNNGQGFDDEITVAEYVYELCYELVLSDMDEKAQQEKFMQEVRTLFVEFAKAYGTSIKQKYRFKSESSLKGIMSSIEVRNEANPQSPSKIVNQVYKDSFLFDDDY</sequence>